<accession>A0A0A9HLT6</accession>
<protein>
    <submittedName>
        <fullName evidence="2">Uncharacterized protein</fullName>
    </submittedName>
</protein>
<dbReference type="AlphaFoldDB" id="A0A0A9HLT6"/>
<feature type="region of interest" description="Disordered" evidence="1">
    <location>
        <begin position="44"/>
        <end position="105"/>
    </location>
</feature>
<name>A0A0A9HLT6_ARUDO</name>
<feature type="compositionally biased region" description="Basic and acidic residues" evidence="1">
    <location>
        <begin position="71"/>
        <end position="80"/>
    </location>
</feature>
<sequence length="105" mass="10906">MHMHKWSPPLGGARPSGAVLEIGSVAGSLMEDQALLALAVVGRPGRLPTPANSAAHCMSPHSDPPQSSHTEGGERERETGSRTAQGAVNPLTCQGHQCYPSPVHP</sequence>
<evidence type="ECO:0000313" key="2">
    <source>
        <dbReference type="EMBL" id="JAE37687.1"/>
    </source>
</evidence>
<reference evidence="2" key="1">
    <citation type="submission" date="2014-09" db="EMBL/GenBank/DDBJ databases">
        <authorList>
            <person name="Magalhaes I.L.F."/>
            <person name="Oliveira U."/>
            <person name="Santos F.R."/>
            <person name="Vidigal T.H.D.A."/>
            <person name="Brescovit A.D."/>
            <person name="Santos A.J."/>
        </authorList>
    </citation>
    <scope>NUCLEOTIDE SEQUENCE</scope>
    <source>
        <tissue evidence="2">Shoot tissue taken approximately 20 cm above the soil surface</tissue>
    </source>
</reference>
<proteinExistence type="predicted"/>
<evidence type="ECO:0000256" key="1">
    <source>
        <dbReference type="SAM" id="MobiDB-lite"/>
    </source>
</evidence>
<reference evidence="2" key="2">
    <citation type="journal article" date="2015" name="Data Brief">
        <title>Shoot transcriptome of the giant reed, Arundo donax.</title>
        <authorList>
            <person name="Barrero R.A."/>
            <person name="Guerrero F.D."/>
            <person name="Moolhuijzen P."/>
            <person name="Goolsby J.A."/>
            <person name="Tidwell J."/>
            <person name="Bellgard S.E."/>
            <person name="Bellgard M.I."/>
        </authorList>
    </citation>
    <scope>NUCLEOTIDE SEQUENCE</scope>
    <source>
        <tissue evidence="2">Shoot tissue taken approximately 20 cm above the soil surface</tissue>
    </source>
</reference>
<organism evidence="2">
    <name type="scientific">Arundo donax</name>
    <name type="common">Giant reed</name>
    <name type="synonym">Donax arundinaceus</name>
    <dbReference type="NCBI Taxonomy" id="35708"/>
    <lineage>
        <taxon>Eukaryota</taxon>
        <taxon>Viridiplantae</taxon>
        <taxon>Streptophyta</taxon>
        <taxon>Embryophyta</taxon>
        <taxon>Tracheophyta</taxon>
        <taxon>Spermatophyta</taxon>
        <taxon>Magnoliopsida</taxon>
        <taxon>Liliopsida</taxon>
        <taxon>Poales</taxon>
        <taxon>Poaceae</taxon>
        <taxon>PACMAD clade</taxon>
        <taxon>Arundinoideae</taxon>
        <taxon>Arundineae</taxon>
        <taxon>Arundo</taxon>
    </lineage>
</organism>
<dbReference type="EMBL" id="GBRH01160209">
    <property type="protein sequence ID" value="JAE37687.1"/>
    <property type="molecule type" value="Transcribed_RNA"/>
</dbReference>